<accession>C0EP11</accession>
<sequence length="39" mass="4765">MRWGKSGKVKGIYLVYFYCHQKGRLKDFQTAFSQERLMY</sequence>
<evidence type="ECO:0000313" key="1">
    <source>
        <dbReference type="EMBL" id="EEG33225.1"/>
    </source>
</evidence>
<keyword evidence="2" id="KW-1185">Reference proteome</keyword>
<name>C0EP11_NEIFL</name>
<protein>
    <submittedName>
        <fullName evidence="1">Uncharacterized protein</fullName>
    </submittedName>
</protein>
<dbReference type="AlphaFoldDB" id="C0EP11"/>
<proteinExistence type="predicted"/>
<dbReference type="Proteomes" id="UP000004457">
    <property type="component" value="Unassembled WGS sequence"/>
</dbReference>
<organism evidence="1 2">
    <name type="scientific">Neisseria flavescens NRL30031/H210</name>
    <dbReference type="NCBI Taxonomy" id="546264"/>
    <lineage>
        <taxon>Bacteria</taxon>
        <taxon>Pseudomonadati</taxon>
        <taxon>Pseudomonadota</taxon>
        <taxon>Betaproteobacteria</taxon>
        <taxon>Neisseriales</taxon>
        <taxon>Neisseriaceae</taxon>
        <taxon>Neisseria</taxon>
    </lineage>
</organism>
<reference evidence="1 2" key="1">
    <citation type="submission" date="2009-01" db="EMBL/GenBank/DDBJ databases">
        <authorList>
            <person name="Fulton L."/>
            <person name="Clifton S."/>
            <person name="Chinwalla A.T."/>
            <person name="Mitreva M."/>
            <person name="Sodergren E."/>
            <person name="Weinstock G."/>
            <person name="Clifton S."/>
            <person name="Dooling D.J."/>
            <person name="Fulton B."/>
            <person name="Minx P."/>
            <person name="Pepin K.H."/>
            <person name="Johnson M."/>
            <person name="Bhonagiri V."/>
            <person name="Nash W.E."/>
            <person name="Mardis E.R."/>
            <person name="Wilson R.K."/>
        </authorList>
    </citation>
    <scope>NUCLEOTIDE SEQUENCE [LARGE SCALE GENOMIC DNA]</scope>
    <source>
        <strain evidence="1 2">NRL30031/H210</strain>
    </source>
</reference>
<dbReference type="EMBL" id="ACEN01000077">
    <property type="protein sequence ID" value="EEG33225.1"/>
    <property type="molecule type" value="Genomic_DNA"/>
</dbReference>
<comment type="caution">
    <text evidence="1">The sequence shown here is derived from an EMBL/GenBank/DDBJ whole genome shotgun (WGS) entry which is preliminary data.</text>
</comment>
<evidence type="ECO:0000313" key="2">
    <source>
        <dbReference type="Proteomes" id="UP000004457"/>
    </source>
</evidence>
<gene>
    <name evidence="1" type="ORF">NEIFLAOT_01701</name>
</gene>